<feature type="transmembrane region" description="Helical" evidence="8">
    <location>
        <begin position="293"/>
        <end position="310"/>
    </location>
</feature>
<evidence type="ECO:0000256" key="7">
    <source>
        <dbReference type="ARBA" id="ARBA00023136"/>
    </source>
</evidence>
<keyword evidence="4" id="KW-1003">Cell membrane</keyword>
<dbReference type="Proteomes" id="UP000184533">
    <property type="component" value="Unassembled WGS sequence"/>
</dbReference>
<keyword evidence="6 8" id="KW-1133">Transmembrane helix</keyword>
<feature type="transmembrane region" description="Helical" evidence="8">
    <location>
        <begin position="86"/>
        <end position="107"/>
    </location>
</feature>
<evidence type="ECO:0000256" key="5">
    <source>
        <dbReference type="ARBA" id="ARBA00022692"/>
    </source>
</evidence>
<feature type="transmembrane region" description="Helical" evidence="8">
    <location>
        <begin position="330"/>
        <end position="361"/>
    </location>
</feature>
<dbReference type="AlphaFoldDB" id="A0A1M5C555"/>
<comment type="subcellular location">
    <subcellularLocation>
        <location evidence="1">Cell membrane</location>
        <topology evidence="1">Multi-pass membrane protein</topology>
    </subcellularLocation>
</comment>
<feature type="transmembrane region" description="Helical" evidence="8">
    <location>
        <begin position="32"/>
        <end position="65"/>
    </location>
</feature>
<gene>
    <name evidence="9" type="ORF">SAMN02745223_02812</name>
</gene>
<evidence type="ECO:0000256" key="8">
    <source>
        <dbReference type="SAM" id="Phobius"/>
    </source>
</evidence>
<feature type="transmembrane region" description="Helical" evidence="8">
    <location>
        <begin position="235"/>
        <end position="254"/>
    </location>
</feature>
<dbReference type="PANTHER" id="PTHR21716">
    <property type="entry name" value="TRANSMEMBRANE PROTEIN"/>
    <property type="match status" value="1"/>
</dbReference>
<evidence type="ECO:0000256" key="2">
    <source>
        <dbReference type="ARBA" id="ARBA00009773"/>
    </source>
</evidence>
<evidence type="ECO:0000256" key="6">
    <source>
        <dbReference type="ARBA" id="ARBA00022989"/>
    </source>
</evidence>
<reference evidence="9 10" key="1">
    <citation type="submission" date="2016-11" db="EMBL/GenBank/DDBJ databases">
        <authorList>
            <person name="Jaros S."/>
            <person name="Januszkiewicz K."/>
            <person name="Wedrychowicz H."/>
        </authorList>
    </citation>
    <scope>NUCLEOTIDE SEQUENCE [LARGE SCALE GENOMIC DNA]</scope>
    <source>
        <strain evidence="9 10">DSM 17137</strain>
    </source>
</reference>
<dbReference type="GO" id="GO:0055085">
    <property type="term" value="P:transmembrane transport"/>
    <property type="evidence" value="ECO:0007669"/>
    <property type="project" value="TreeGrafter"/>
</dbReference>
<proteinExistence type="inferred from homology"/>
<feature type="transmembrane region" description="Helical" evidence="8">
    <location>
        <begin position="176"/>
        <end position="195"/>
    </location>
</feature>
<feature type="transmembrane region" description="Helical" evidence="8">
    <location>
        <begin position="260"/>
        <end position="281"/>
    </location>
</feature>
<dbReference type="InterPro" id="IPR002549">
    <property type="entry name" value="AI-2E-like"/>
</dbReference>
<accession>A0A1M5C555</accession>
<keyword evidence="7 8" id="KW-0472">Membrane</keyword>
<comment type="similarity">
    <text evidence="2">Belongs to the autoinducer-2 exporter (AI-2E) (TC 2.A.86) family.</text>
</comment>
<evidence type="ECO:0000256" key="1">
    <source>
        <dbReference type="ARBA" id="ARBA00004651"/>
    </source>
</evidence>
<protein>
    <submittedName>
        <fullName evidence="9">Predicted PurR-regulated permease PerM</fullName>
    </submittedName>
</protein>
<evidence type="ECO:0000256" key="3">
    <source>
        <dbReference type="ARBA" id="ARBA00022448"/>
    </source>
</evidence>
<name>A0A1M5C555_9HYPH</name>
<evidence type="ECO:0000256" key="4">
    <source>
        <dbReference type="ARBA" id="ARBA00022475"/>
    </source>
</evidence>
<dbReference type="PANTHER" id="PTHR21716:SF53">
    <property type="entry name" value="PERMEASE PERM-RELATED"/>
    <property type="match status" value="1"/>
</dbReference>
<dbReference type="GO" id="GO:0005886">
    <property type="term" value="C:plasma membrane"/>
    <property type="evidence" value="ECO:0007669"/>
    <property type="project" value="UniProtKB-SubCell"/>
</dbReference>
<evidence type="ECO:0000313" key="9">
    <source>
        <dbReference type="EMBL" id="SHF49766.1"/>
    </source>
</evidence>
<dbReference type="EMBL" id="FQVC01000008">
    <property type="protein sequence ID" value="SHF49766.1"/>
    <property type="molecule type" value="Genomic_DNA"/>
</dbReference>
<evidence type="ECO:0000313" key="10">
    <source>
        <dbReference type="Proteomes" id="UP000184533"/>
    </source>
</evidence>
<sequence length="388" mass="41832">MNFPEPAATRPDSFSTTLTQGSAGAMSLRNQVLIWIAFFVVLILILWLFRGILLPFVVGAALAYLLNPLVNHLQKLHLGRGWATALVLFCFVAIILGLFFMLVPLVVQQVGGLIQRLPGYTADLQSLARRWAPELNEWLGPERAAQLEATITDMLGRLVGIVGVITGEVVASSMTLISAIGFIIFTPVVTFYLLLDWEGMERGLQGLLPRQYKDEINGILRDIDSSMAGVIRGQGGVVLILAAFYATSLTLAGLNFGLAIGLIGGLFSFVPFVGFALGFVLSMGIAIVQFWPNWWMVVLIFSIYMVGQFIEGNILYPKLVGSSININPVWLMFALLAFGALFGFVGLLLAVPLAAIGGVLVRFAVAKYKASSLYRGPDGDAGGDASAV</sequence>
<organism evidence="9 10">
    <name type="scientific">Devosia limi DSM 17137</name>
    <dbReference type="NCBI Taxonomy" id="1121477"/>
    <lineage>
        <taxon>Bacteria</taxon>
        <taxon>Pseudomonadati</taxon>
        <taxon>Pseudomonadota</taxon>
        <taxon>Alphaproteobacteria</taxon>
        <taxon>Hyphomicrobiales</taxon>
        <taxon>Devosiaceae</taxon>
        <taxon>Devosia</taxon>
    </lineage>
</organism>
<keyword evidence="3" id="KW-0813">Transport</keyword>
<dbReference type="Pfam" id="PF01594">
    <property type="entry name" value="AI-2E_transport"/>
    <property type="match status" value="1"/>
</dbReference>
<keyword evidence="5 8" id="KW-0812">Transmembrane</keyword>